<keyword evidence="2" id="KW-1185">Reference proteome</keyword>
<dbReference type="InterPro" id="IPR020955">
    <property type="entry name" value="Uncharacterised_Atu4866"/>
</dbReference>
<sequence length="192" mass="21060">MRPALVTAAHSGDGSGMKFVNAMIHGPDPGLRDLSVSDGLIAVSGGGEVIDCTGLSIVPIAGFSSLAPGSPATFTVIRIDLQKPFEYVLWRPEQAVMVVVDGRRQKTVPDTPAQPSDSPHLGMWIDTTGFLHQELTADGRYDETRNGRRHAYQGRFWIHGDRIVYLDDLGFWAYGEIRDGVLHHAGYFLEKK</sequence>
<accession>A0ABQ3X8E4</accession>
<reference evidence="1 2" key="1">
    <citation type="submission" date="2021-01" db="EMBL/GenBank/DDBJ databases">
        <title>Whole genome shotgun sequence of Actinoplanes couchii NBRC 106145.</title>
        <authorList>
            <person name="Komaki H."/>
            <person name="Tamura T."/>
        </authorList>
    </citation>
    <scope>NUCLEOTIDE SEQUENCE [LARGE SCALE GENOMIC DNA]</scope>
    <source>
        <strain evidence="1 2">NBRC 106145</strain>
    </source>
</reference>
<dbReference type="InterPro" id="IPR011059">
    <property type="entry name" value="Metal-dep_hydrolase_composite"/>
</dbReference>
<gene>
    <name evidence="1" type="ORF">Aco03nite_031900</name>
</gene>
<comment type="caution">
    <text evidence="1">The sequence shown here is derived from an EMBL/GenBank/DDBJ whole genome shotgun (WGS) entry which is preliminary data.</text>
</comment>
<protein>
    <recommendedName>
        <fullName evidence="3">Protein Atu4866</fullName>
    </recommendedName>
</protein>
<dbReference type="SUPFAM" id="SSF51338">
    <property type="entry name" value="Composite domain of metallo-dependent hydrolases"/>
    <property type="match status" value="1"/>
</dbReference>
<proteinExistence type="predicted"/>
<evidence type="ECO:0000313" key="1">
    <source>
        <dbReference type="EMBL" id="GID54786.1"/>
    </source>
</evidence>
<dbReference type="Proteomes" id="UP000612282">
    <property type="component" value="Unassembled WGS sequence"/>
</dbReference>
<dbReference type="InterPro" id="IPR038646">
    <property type="entry name" value="Atu4866-like_sf"/>
</dbReference>
<name>A0ABQ3X8E4_9ACTN</name>
<organism evidence="1 2">
    <name type="scientific">Actinoplanes couchii</name>
    <dbReference type="NCBI Taxonomy" id="403638"/>
    <lineage>
        <taxon>Bacteria</taxon>
        <taxon>Bacillati</taxon>
        <taxon>Actinomycetota</taxon>
        <taxon>Actinomycetes</taxon>
        <taxon>Micromonosporales</taxon>
        <taxon>Micromonosporaceae</taxon>
        <taxon>Actinoplanes</taxon>
    </lineage>
</organism>
<dbReference type="Gene3D" id="2.40.128.290">
    <property type="entry name" value="Uncharacterised protein Atu4866, PF11512"/>
    <property type="match status" value="1"/>
</dbReference>
<dbReference type="EMBL" id="BOMG01000042">
    <property type="protein sequence ID" value="GID54786.1"/>
    <property type="molecule type" value="Genomic_DNA"/>
</dbReference>
<evidence type="ECO:0000313" key="2">
    <source>
        <dbReference type="Proteomes" id="UP000612282"/>
    </source>
</evidence>
<dbReference type="Pfam" id="PF11512">
    <property type="entry name" value="Atu4866"/>
    <property type="match status" value="1"/>
</dbReference>
<evidence type="ECO:0008006" key="3">
    <source>
        <dbReference type="Google" id="ProtNLM"/>
    </source>
</evidence>